<proteinExistence type="predicted"/>
<dbReference type="RefSeq" id="WP_342695243.1">
    <property type="nucleotide sequence ID" value="NZ_JBCGDO010000004.1"/>
</dbReference>
<protein>
    <submittedName>
        <fullName evidence="7">Oligosaccharide flippase family protein</fullName>
    </submittedName>
</protein>
<feature type="transmembrane region" description="Helical" evidence="6">
    <location>
        <begin position="263"/>
        <end position="286"/>
    </location>
</feature>
<evidence type="ECO:0000256" key="4">
    <source>
        <dbReference type="ARBA" id="ARBA00022989"/>
    </source>
</evidence>
<dbReference type="PANTHER" id="PTHR30250">
    <property type="entry name" value="PST FAMILY PREDICTED COLANIC ACID TRANSPORTER"/>
    <property type="match status" value="1"/>
</dbReference>
<feature type="transmembrane region" description="Helical" evidence="6">
    <location>
        <begin position="225"/>
        <end position="251"/>
    </location>
</feature>
<comment type="caution">
    <text evidence="7">The sequence shown here is derived from an EMBL/GenBank/DDBJ whole genome shotgun (WGS) entry which is preliminary data.</text>
</comment>
<gene>
    <name evidence="7" type="ORF">WFZ85_05310</name>
</gene>
<feature type="transmembrane region" description="Helical" evidence="6">
    <location>
        <begin position="161"/>
        <end position="180"/>
    </location>
</feature>
<dbReference type="Proteomes" id="UP001460072">
    <property type="component" value="Unassembled WGS sequence"/>
</dbReference>
<feature type="transmembrane region" description="Helical" evidence="6">
    <location>
        <begin position="186"/>
        <end position="204"/>
    </location>
</feature>
<feature type="transmembrane region" description="Helical" evidence="6">
    <location>
        <begin position="400"/>
        <end position="419"/>
    </location>
</feature>
<evidence type="ECO:0000256" key="2">
    <source>
        <dbReference type="ARBA" id="ARBA00022475"/>
    </source>
</evidence>
<sequence length="495" mass="54525">MAENKTSYGSIMKATSIFGGVQVFNILVTLIRGKFVAILIGTAGMGLNGLLLSGLTLIRTITSLGVPESAVKNIAAAHNSDDPTKIRTIYQVFRRLIWFTAFLGVLATVVFSPLLSKFAFKNYEHTTSFLWLSVTFVFGALSGGIYTLLRGTRQIKYLAQANIIGSFTGLVVALPIFYLYGINGVVPAIIVTAFANYLVSLYFTKKIKFESIAVSWPETLTIGKPIVQLGLSLTLVSILSAAVAFALSAFISGTGSLSDVGLYNAGNTIVGGYVGMVFTAMSTDYFPRLAGVIHDDSKWKQLVNEQAELVLIILGIVLILLLATSPLLIRLLLSKEFLASNDYITWAVLAIPLKGLVWVLNYIVLAKGNNKLFLTIEITANIIVLSFNILFYHLLGLKGLGISLSISYLISIIGLFLILRSKYQFWFSKNVLQLLLVNMLLMVLCLFCSHYFIFPYNYITQVVLVMVTLVFNANQLNKRIAFANLVEKFKDKFKK</sequence>
<feature type="transmembrane region" description="Helical" evidence="6">
    <location>
        <begin position="37"/>
        <end position="58"/>
    </location>
</feature>
<comment type="subcellular location">
    <subcellularLocation>
        <location evidence="1">Cell membrane</location>
        <topology evidence="1">Multi-pass membrane protein</topology>
    </subcellularLocation>
</comment>
<evidence type="ECO:0000256" key="5">
    <source>
        <dbReference type="ARBA" id="ARBA00023136"/>
    </source>
</evidence>
<organism evidence="7 8">
    <name type="scientific">Flavobacterium aureirubrum</name>
    <dbReference type="NCBI Taxonomy" id="3133147"/>
    <lineage>
        <taxon>Bacteria</taxon>
        <taxon>Pseudomonadati</taxon>
        <taxon>Bacteroidota</taxon>
        <taxon>Flavobacteriia</taxon>
        <taxon>Flavobacteriales</taxon>
        <taxon>Flavobacteriaceae</taxon>
        <taxon>Flavobacterium</taxon>
    </lineage>
</organism>
<evidence type="ECO:0000256" key="6">
    <source>
        <dbReference type="SAM" id="Phobius"/>
    </source>
</evidence>
<reference evidence="7 8" key="1">
    <citation type="submission" date="2024-03" db="EMBL/GenBank/DDBJ databases">
        <title>Two novel species of the genus Flavobacterium exhibiting potentially degradation of complex polysaccharides.</title>
        <authorList>
            <person name="Lian X."/>
        </authorList>
    </citation>
    <scope>NUCLEOTIDE SEQUENCE [LARGE SCALE GENOMIC DNA]</scope>
    <source>
        <strain evidence="8">j3</strain>
    </source>
</reference>
<feature type="transmembrane region" description="Helical" evidence="6">
    <location>
        <begin position="96"/>
        <end position="116"/>
    </location>
</feature>
<dbReference type="PANTHER" id="PTHR30250:SF11">
    <property type="entry name" value="O-ANTIGEN TRANSPORTER-RELATED"/>
    <property type="match status" value="1"/>
</dbReference>
<feature type="transmembrane region" description="Helical" evidence="6">
    <location>
        <begin position="431"/>
        <end position="452"/>
    </location>
</feature>
<feature type="transmembrane region" description="Helical" evidence="6">
    <location>
        <begin position="12"/>
        <end position="31"/>
    </location>
</feature>
<accession>A0ABU9N2T1</accession>
<feature type="transmembrane region" description="Helical" evidence="6">
    <location>
        <begin position="372"/>
        <end position="394"/>
    </location>
</feature>
<feature type="transmembrane region" description="Helical" evidence="6">
    <location>
        <begin position="458"/>
        <end position="474"/>
    </location>
</feature>
<feature type="transmembrane region" description="Helical" evidence="6">
    <location>
        <begin position="128"/>
        <end position="149"/>
    </location>
</feature>
<evidence type="ECO:0000313" key="7">
    <source>
        <dbReference type="EMBL" id="MEM0542022.1"/>
    </source>
</evidence>
<keyword evidence="4 6" id="KW-1133">Transmembrane helix</keyword>
<feature type="transmembrane region" description="Helical" evidence="6">
    <location>
        <begin position="343"/>
        <end position="365"/>
    </location>
</feature>
<keyword evidence="8" id="KW-1185">Reference proteome</keyword>
<evidence type="ECO:0000256" key="3">
    <source>
        <dbReference type="ARBA" id="ARBA00022692"/>
    </source>
</evidence>
<dbReference type="InterPro" id="IPR050833">
    <property type="entry name" value="Poly_Biosynth_Transport"/>
</dbReference>
<keyword evidence="5 6" id="KW-0472">Membrane</keyword>
<keyword evidence="3 6" id="KW-0812">Transmembrane</keyword>
<dbReference type="Pfam" id="PF13440">
    <property type="entry name" value="Polysacc_synt_3"/>
    <property type="match status" value="1"/>
</dbReference>
<evidence type="ECO:0000313" key="8">
    <source>
        <dbReference type="Proteomes" id="UP001460072"/>
    </source>
</evidence>
<dbReference type="EMBL" id="JBCGDO010000004">
    <property type="protein sequence ID" value="MEM0542022.1"/>
    <property type="molecule type" value="Genomic_DNA"/>
</dbReference>
<keyword evidence="2" id="KW-1003">Cell membrane</keyword>
<feature type="transmembrane region" description="Helical" evidence="6">
    <location>
        <begin position="307"/>
        <end position="331"/>
    </location>
</feature>
<name>A0ABU9N2T1_9FLAO</name>
<evidence type="ECO:0000256" key="1">
    <source>
        <dbReference type="ARBA" id="ARBA00004651"/>
    </source>
</evidence>